<proteinExistence type="predicted"/>
<dbReference type="AlphaFoldDB" id="A0A9N9HFG6"/>
<sequence length="56" mass="6193">TWTGKDQKLPELFIAKQAYRNDSGTVNIAISDNNSQTWVLTSVNSGPIQIINRSSN</sequence>
<evidence type="ECO:0000313" key="1">
    <source>
        <dbReference type="EMBL" id="CAG8676452.1"/>
    </source>
</evidence>
<keyword evidence="2" id="KW-1185">Reference proteome</keyword>
<gene>
    <name evidence="1" type="ORF">FCALED_LOCUS12278</name>
</gene>
<accession>A0A9N9HFG6</accession>
<name>A0A9N9HFG6_9GLOM</name>
<dbReference type="EMBL" id="CAJVPQ010005844">
    <property type="protein sequence ID" value="CAG8676452.1"/>
    <property type="molecule type" value="Genomic_DNA"/>
</dbReference>
<protein>
    <submittedName>
        <fullName evidence="1">14864_t:CDS:1</fullName>
    </submittedName>
</protein>
<evidence type="ECO:0000313" key="2">
    <source>
        <dbReference type="Proteomes" id="UP000789570"/>
    </source>
</evidence>
<feature type="non-terminal residue" evidence="1">
    <location>
        <position position="56"/>
    </location>
</feature>
<dbReference type="Proteomes" id="UP000789570">
    <property type="component" value="Unassembled WGS sequence"/>
</dbReference>
<comment type="caution">
    <text evidence="1">The sequence shown here is derived from an EMBL/GenBank/DDBJ whole genome shotgun (WGS) entry which is preliminary data.</text>
</comment>
<reference evidence="1" key="1">
    <citation type="submission" date="2021-06" db="EMBL/GenBank/DDBJ databases">
        <authorList>
            <person name="Kallberg Y."/>
            <person name="Tangrot J."/>
            <person name="Rosling A."/>
        </authorList>
    </citation>
    <scope>NUCLEOTIDE SEQUENCE</scope>
    <source>
        <strain evidence="1">UK204</strain>
    </source>
</reference>
<organism evidence="1 2">
    <name type="scientific">Funneliformis caledonium</name>
    <dbReference type="NCBI Taxonomy" id="1117310"/>
    <lineage>
        <taxon>Eukaryota</taxon>
        <taxon>Fungi</taxon>
        <taxon>Fungi incertae sedis</taxon>
        <taxon>Mucoromycota</taxon>
        <taxon>Glomeromycotina</taxon>
        <taxon>Glomeromycetes</taxon>
        <taxon>Glomerales</taxon>
        <taxon>Glomeraceae</taxon>
        <taxon>Funneliformis</taxon>
    </lineage>
</organism>